<dbReference type="VEuPathDB" id="AmoebaDB:EDI_229810"/>
<dbReference type="GeneID" id="5885572"/>
<evidence type="ECO:0000313" key="2">
    <source>
        <dbReference type="Proteomes" id="UP000008076"/>
    </source>
</evidence>
<dbReference type="OMA" id="TIPPKML"/>
<gene>
    <name evidence="1" type="ORF">EDI_229810</name>
</gene>
<dbReference type="OrthoDB" id="10291480at2759"/>
<proteinExistence type="predicted"/>
<dbReference type="KEGG" id="edi:EDI_229810"/>
<dbReference type="AlphaFoldDB" id="B0EQI5"/>
<evidence type="ECO:0000313" key="1">
    <source>
        <dbReference type="EMBL" id="EDR23184.1"/>
    </source>
</evidence>
<name>B0EQI5_ENTDS</name>
<dbReference type="eggNOG" id="ENOG502RF2P">
    <property type="taxonomic scope" value="Eukaryota"/>
</dbReference>
<organism evidence="2">
    <name type="scientific">Entamoeba dispar (strain ATCC PRA-260 / SAW760)</name>
    <dbReference type="NCBI Taxonomy" id="370354"/>
    <lineage>
        <taxon>Eukaryota</taxon>
        <taxon>Amoebozoa</taxon>
        <taxon>Evosea</taxon>
        <taxon>Archamoebae</taxon>
        <taxon>Mastigamoebida</taxon>
        <taxon>Entamoebidae</taxon>
        <taxon>Entamoeba</taxon>
    </lineage>
</organism>
<reference evidence="2" key="1">
    <citation type="submission" date="2007-12" db="EMBL/GenBank/DDBJ databases">
        <title>Annotation of Entamoeba dispar SAW760.</title>
        <authorList>
            <person name="Lorenzi H."/>
            <person name="Inman J."/>
            <person name="Schobel S."/>
            <person name="Amedeo P."/>
            <person name="Caler E."/>
        </authorList>
    </citation>
    <scope>NUCLEOTIDE SEQUENCE [LARGE SCALE GENOMIC DNA]</scope>
    <source>
        <strain evidence="2">ATCC PRA-260 / SAW760</strain>
    </source>
</reference>
<accession>B0EQI5</accession>
<sequence>MQSRIVIPTKISDIELLMKDPISPIESRKELYQGEMIIAGIVIYHNRQVLFEEGEIGVIKFSEIKPKIVIVTQTNISTGVYLNQEEVNKIDSFILNKEENITINYDTIGKWNDIMKGNNWRVIVVDKYCSIHLLVFKVSIESEHFNKPIYLRSTFWPQMSIDLYKRYQDTYFTQSFEKNEFLINTLPIKIYKPITIQRKIINNVVCITLTNNLIIPVKVKSFNIYSKLQIGEIPKFPITLNPYESFTIAFPIHLKKEFVEEKVEEGIKSIKTTIPPKMLSPSSSLLNMKVPDKPTPQPSKDSKLKRKLIKGLSRKIEMDTLQPINLMRQSMSIEDSFLQEEISNGTSVDKEIQKIHKELLTIELSYKTKQMVGSIYQELSYSIDTIKFHFISIKYNIPKHIYANTSFKIQFDIHYNSYKLRHLLFIINQIDRPDEIDCLHPTLDIGIFNKPTLLSVSIEFMANKPGVFSLPQVSLKETRTNEVFVVYNLCDVVVENEVKV</sequence>
<dbReference type="RefSeq" id="XP_001740379.1">
    <property type="nucleotide sequence ID" value="XM_001740327.1"/>
</dbReference>
<dbReference type="EMBL" id="DS550386">
    <property type="protein sequence ID" value="EDR23184.1"/>
    <property type="molecule type" value="Genomic_DNA"/>
</dbReference>
<protein>
    <submittedName>
        <fullName evidence="1">Uncharacterized protein</fullName>
    </submittedName>
</protein>
<keyword evidence="2" id="KW-1185">Reference proteome</keyword>
<dbReference type="Proteomes" id="UP000008076">
    <property type="component" value="Unassembled WGS sequence"/>
</dbReference>